<dbReference type="RefSeq" id="WP_104762608.1">
    <property type="nucleotide sequence ID" value="NZ_FZPM01000005.1"/>
</dbReference>
<keyword evidence="1 4" id="KW-0812">Transmembrane</keyword>
<dbReference type="GO" id="GO:0022857">
    <property type="term" value="F:transmembrane transporter activity"/>
    <property type="evidence" value="ECO:0007669"/>
    <property type="project" value="InterPro"/>
</dbReference>
<dbReference type="InterPro" id="IPR036259">
    <property type="entry name" value="MFS_trans_sf"/>
</dbReference>
<feature type="transmembrane region" description="Helical" evidence="4">
    <location>
        <begin position="57"/>
        <end position="75"/>
    </location>
</feature>
<sequence>MFLKNFLYRIFHIRDDELKLLLFAFLFMFLLFTSYSLLRPLRDSMGIAGGTRDLKWLFGATFIVTLLGSVIAMWISSMCKRKNYINAVFGFFISNLLIFYACFSFFPHDSNEFTWLARIFFVWTSLFVMFVLSTAWSLMSDIFNKEQSHRLFGIIAAGVSLGGIIGSSIVSLLVKKAGIDSLILCSALLLFIAALIKNILLYQIRNSDTFSARFDEPLNAKNPFIGFKILLSSKYLLLFGLFIILLSSTTTFLYLEQARLVELHFSTKEERTAAFANITLIVQTLSLIGQLFLTGSIAKSLGIRFLLCVIPFLLGIGFIVLCFTHPAFLPFVIILTLRNVGEYALIKPAREMLFVPLDGDSKYKVKNFLDTVVYRAGDALSAQLEGLLANQSIQVALLSGAICACSWGICGWILGEKYQHKQFK</sequence>
<feature type="transmembrane region" description="Helical" evidence="4">
    <location>
        <begin position="393"/>
        <end position="414"/>
    </location>
</feature>
<accession>A0A3D8J9B9</accession>
<keyword evidence="2 4" id="KW-1133">Transmembrane helix</keyword>
<evidence type="ECO:0000256" key="4">
    <source>
        <dbReference type="SAM" id="Phobius"/>
    </source>
</evidence>
<feature type="transmembrane region" description="Helical" evidence="4">
    <location>
        <begin position="275"/>
        <end position="293"/>
    </location>
</feature>
<dbReference type="Gene3D" id="1.20.1250.20">
    <property type="entry name" value="MFS general substrate transporter like domains"/>
    <property type="match status" value="1"/>
</dbReference>
<dbReference type="AlphaFoldDB" id="A0A3D8J9B9"/>
<protein>
    <submittedName>
        <fullName evidence="5">MFS transporter</fullName>
    </submittedName>
</protein>
<feature type="transmembrane region" description="Helical" evidence="4">
    <location>
        <begin position="119"/>
        <end position="139"/>
    </location>
</feature>
<feature type="transmembrane region" description="Helical" evidence="4">
    <location>
        <begin position="179"/>
        <end position="196"/>
    </location>
</feature>
<evidence type="ECO:0000313" key="6">
    <source>
        <dbReference type="Proteomes" id="UP000256424"/>
    </source>
</evidence>
<feature type="transmembrane region" description="Helical" evidence="4">
    <location>
        <begin position="20"/>
        <end position="37"/>
    </location>
</feature>
<dbReference type="Pfam" id="PF07690">
    <property type="entry name" value="MFS_1"/>
    <property type="match status" value="1"/>
</dbReference>
<evidence type="ECO:0000256" key="2">
    <source>
        <dbReference type="ARBA" id="ARBA00022989"/>
    </source>
</evidence>
<dbReference type="Proteomes" id="UP000256424">
    <property type="component" value="Unassembled WGS sequence"/>
</dbReference>
<evidence type="ECO:0000256" key="3">
    <source>
        <dbReference type="ARBA" id="ARBA00023136"/>
    </source>
</evidence>
<dbReference type="OrthoDB" id="199378at2"/>
<dbReference type="SUPFAM" id="SSF103473">
    <property type="entry name" value="MFS general substrate transporter"/>
    <property type="match status" value="1"/>
</dbReference>
<feature type="transmembrane region" description="Helical" evidence="4">
    <location>
        <begin position="87"/>
        <end position="107"/>
    </location>
</feature>
<organism evidence="5 6">
    <name type="scientific">Helicobacter aurati</name>
    <dbReference type="NCBI Taxonomy" id="137778"/>
    <lineage>
        <taxon>Bacteria</taxon>
        <taxon>Pseudomonadati</taxon>
        <taxon>Campylobacterota</taxon>
        <taxon>Epsilonproteobacteria</taxon>
        <taxon>Campylobacterales</taxon>
        <taxon>Helicobacteraceae</taxon>
        <taxon>Helicobacter</taxon>
    </lineage>
</organism>
<reference evidence="5 6" key="1">
    <citation type="submission" date="2018-04" db="EMBL/GenBank/DDBJ databases">
        <title>Novel Campyloabacter and Helicobacter Species and Strains.</title>
        <authorList>
            <person name="Mannion A.J."/>
            <person name="Shen Z."/>
            <person name="Fox J.G."/>
        </authorList>
    </citation>
    <scope>NUCLEOTIDE SEQUENCE [LARGE SCALE GENOMIC DNA]</scope>
    <source>
        <strain evidence="5 6">MIT 97-5075</strain>
    </source>
</reference>
<gene>
    <name evidence="5" type="ORF">CQA66_00900</name>
</gene>
<feature type="transmembrane region" description="Helical" evidence="4">
    <location>
        <begin position="151"/>
        <end position="173"/>
    </location>
</feature>
<dbReference type="PANTHER" id="PTHR43596">
    <property type="entry name" value="ADP,ATP CARRIER PROTEIN"/>
    <property type="match status" value="1"/>
</dbReference>
<dbReference type="InterPro" id="IPR011701">
    <property type="entry name" value="MFS"/>
</dbReference>
<dbReference type="PANTHER" id="PTHR43596:SF1">
    <property type="entry name" value="ADP,ATP CARRIER PROTEIN"/>
    <property type="match status" value="1"/>
</dbReference>
<keyword evidence="3 4" id="KW-0472">Membrane</keyword>
<feature type="transmembrane region" description="Helical" evidence="4">
    <location>
        <begin position="305"/>
        <end position="328"/>
    </location>
</feature>
<comment type="caution">
    <text evidence="5">The sequence shown here is derived from an EMBL/GenBank/DDBJ whole genome shotgun (WGS) entry which is preliminary data.</text>
</comment>
<proteinExistence type="predicted"/>
<evidence type="ECO:0000256" key="1">
    <source>
        <dbReference type="ARBA" id="ARBA00022692"/>
    </source>
</evidence>
<dbReference type="EMBL" id="NXLW01000001">
    <property type="protein sequence ID" value="RDU73775.1"/>
    <property type="molecule type" value="Genomic_DNA"/>
</dbReference>
<keyword evidence="6" id="KW-1185">Reference proteome</keyword>
<feature type="transmembrane region" description="Helical" evidence="4">
    <location>
        <begin position="235"/>
        <end position="255"/>
    </location>
</feature>
<evidence type="ECO:0000313" key="5">
    <source>
        <dbReference type="EMBL" id="RDU73775.1"/>
    </source>
</evidence>
<name>A0A3D8J9B9_9HELI</name>